<gene>
    <name evidence="3" type="ORF">Z043_108367</name>
</gene>
<reference evidence="3 4" key="1">
    <citation type="submission" date="2015-08" db="EMBL/GenBank/DDBJ databases">
        <title>The genome of the Asian arowana (Scleropages formosus).</title>
        <authorList>
            <person name="Tan M.H."/>
            <person name="Gan H.M."/>
            <person name="Croft L.J."/>
            <person name="Austin C.M."/>
        </authorList>
    </citation>
    <scope>NUCLEOTIDE SEQUENCE [LARGE SCALE GENOMIC DNA]</scope>
    <source>
        <strain evidence="3">Aro1</strain>
    </source>
</reference>
<dbReference type="Pfam" id="PF12799">
    <property type="entry name" value="LRR_4"/>
    <property type="match status" value="1"/>
</dbReference>
<evidence type="ECO:0000313" key="4">
    <source>
        <dbReference type="Proteomes" id="UP000034805"/>
    </source>
</evidence>
<dbReference type="GO" id="GO:0005737">
    <property type="term" value="C:cytoplasm"/>
    <property type="evidence" value="ECO:0007669"/>
    <property type="project" value="TreeGrafter"/>
</dbReference>
<proteinExistence type="predicted"/>
<feature type="non-terminal residue" evidence="3">
    <location>
        <position position="298"/>
    </location>
</feature>
<dbReference type="Pfam" id="PF13855">
    <property type="entry name" value="LRR_8"/>
    <property type="match status" value="1"/>
</dbReference>
<sequence>MKGQRILDIPVCDLSLIRNLWEIRVKKYRQRQRKEQERIQKSALARINQQWQYRIECKTMKATEVCELQHYLERRSHGISSLHLCQDIPFETGKLYSRNDIPTGMARKLINLRELNASYNKLSSIPPELGDCENLEKLELISNLDLGELPFELSNLKKLTYLDISANRFHSVPICVLRMSSLQWLDISNNLLSDLPQDIDRLQELTSLFLHKNKITYLPMALADISSLKMVVVSGDQIVCLPSRLCEDPAIKFIRLFDNPVNSQNAKETEKETRKEQNKLDEFEKEFMQAYIETIKER</sequence>
<dbReference type="PANTHER" id="PTHR48051">
    <property type="match status" value="1"/>
</dbReference>
<dbReference type="InterPro" id="IPR025875">
    <property type="entry name" value="Leu-rich_rpt_4"/>
</dbReference>
<evidence type="ECO:0000256" key="2">
    <source>
        <dbReference type="ARBA" id="ARBA00022737"/>
    </source>
</evidence>
<organism evidence="3 4">
    <name type="scientific">Scleropages formosus</name>
    <name type="common">Asian bonytongue</name>
    <name type="synonym">Osteoglossum formosum</name>
    <dbReference type="NCBI Taxonomy" id="113540"/>
    <lineage>
        <taxon>Eukaryota</taxon>
        <taxon>Metazoa</taxon>
        <taxon>Chordata</taxon>
        <taxon>Craniata</taxon>
        <taxon>Vertebrata</taxon>
        <taxon>Euteleostomi</taxon>
        <taxon>Actinopterygii</taxon>
        <taxon>Neopterygii</taxon>
        <taxon>Teleostei</taxon>
        <taxon>Osteoglossocephala</taxon>
        <taxon>Osteoglossomorpha</taxon>
        <taxon>Osteoglossiformes</taxon>
        <taxon>Osteoglossidae</taxon>
        <taxon>Scleropages</taxon>
    </lineage>
</organism>
<dbReference type="SMART" id="SM00369">
    <property type="entry name" value="LRR_TYP"/>
    <property type="match status" value="4"/>
</dbReference>
<name>A0A0P7XC20_SCLFO</name>
<dbReference type="Proteomes" id="UP000034805">
    <property type="component" value="Unassembled WGS sequence"/>
</dbReference>
<keyword evidence="1" id="KW-0433">Leucine-rich repeat</keyword>
<keyword evidence="2" id="KW-0677">Repeat</keyword>
<dbReference type="AlphaFoldDB" id="A0A0P7XC20"/>
<dbReference type="EMBL" id="JARO02002460">
    <property type="protein sequence ID" value="KPP72616.1"/>
    <property type="molecule type" value="Genomic_DNA"/>
</dbReference>
<dbReference type="PROSITE" id="PS51450">
    <property type="entry name" value="LRR"/>
    <property type="match status" value="2"/>
</dbReference>
<dbReference type="InterPro" id="IPR050216">
    <property type="entry name" value="LRR_domain-containing"/>
</dbReference>
<evidence type="ECO:0000313" key="3">
    <source>
        <dbReference type="EMBL" id="KPP72616.1"/>
    </source>
</evidence>
<dbReference type="InterPro" id="IPR032675">
    <property type="entry name" value="LRR_dom_sf"/>
</dbReference>
<accession>A0A0P7XC20</accession>
<dbReference type="SUPFAM" id="SSF52058">
    <property type="entry name" value="L domain-like"/>
    <property type="match status" value="1"/>
</dbReference>
<evidence type="ECO:0000256" key="1">
    <source>
        <dbReference type="ARBA" id="ARBA00022614"/>
    </source>
</evidence>
<dbReference type="PANTHER" id="PTHR48051:SF16">
    <property type="entry name" value="LEUCINE-RICH REPEAT-CONTAINING PROTEIN 2"/>
    <property type="match status" value="1"/>
</dbReference>
<protein>
    <submittedName>
        <fullName evidence="3">Leucine-rich repeat-containing protein 2-like</fullName>
    </submittedName>
</protein>
<dbReference type="Gene3D" id="3.80.10.10">
    <property type="entry name" value="Ribonuclease Inhibitor"/>
    <property type="match status" value="1"/>
</dbReference>
<dbReference type="InterPro" id="IPR003591">
    <property type="entry name" value="Leu-rich_rpt_typical-subtyp"/>
</dbReference>
<comment type="caution">
    <text evidence="3">The sequence shown here is derived from an EMBL/GenBank/DDBJ whole genome shotgun (WGS) entry which is preliminary data.</text>
</comment>
<dbReference type="InterPro" id="IPR001611">
    <property type="entry name" value="Leu-rich_rpt"/>
</dbReference>